<evidence type="ECO:0000313" key="1">
    <source>
        <dbReference type="EMBL" id="MBC8561344.1"/>
    </source>
</evidence>
<accession>A0ABR7MY82</accession>
<dbReference type="EMBL" id="JACRSX010000001">
    <property type="protein sequence ID" value="MBC8561344.1"/>
    <property type="molecule type" value="Genomic_DNA"/>
</dbReference>
<keyword evidence="2" id="KW-1185">Reference proteome</keyword>
<proteinExistence type="predicted"/>
<dbReference type="Proteomes" id="UP000606193">
    <property type="component" value="Unassembled WGS sequence"/>
</dbReference>
<organism evidence="1 2">
    <name type="scientific">Jutongia huaianensis</name>
    <dbReference type="NCBI Taxonomy" id="2763668"/>
    <lineage>
        <taxon>Bacteria</taxon>
        <taxon>Bacillati</taxon>
        <taxon>Bacillota</taxon>
        <taxon>Clostridia</taxon>
        <taxon>Lachnospirales</taxon>
        <taxon>Lachnospiraceae</taxon>
        <taxon>Jutongia</taxon>
    </lineage>
</organism>
<sequence length="63" mass="7254">MLNRIIVIRRLLVLEHSIITFGSQDIIPKDVSLFQDEINELQEDLSAMLKAVITLLDGAKYLW</sequence>
<name>A0ABR7MY82_9FIRM</name>
<gene>
    <name evidence="1" type="ORF">H8704_01635</name>
</gene>
<protein>
    <submittedName>
        <fullName evidence="1">Uncharacterized protein</fullName>
    </submittedName>
</protein>
<reference evidence="1 2" key="1">
    <citation type="submission" date="2020-08" db="EMBL/GenBank/DDBJ databases">
        <title>Genome public.</title>
        <authorList>
            <person name="Liu C."/>
            <person name="Sun Q."/>
        </authorList>
    </citation>
    <scope>NUCLEOTIDE SEQUENCE [LARGE SCALE GENOMIC DNA]</scope>
    <source>
        <strain evidence="1 2">NSJ-37</strain>
    </source>
</reference>
<comment type="caution">
    <text evidence="1">The sequence shown here is derived from an EMBL/GenBank/DDBJ whole genome shotgun (WGS) entry which is preliminary data.</text>
</comment>
<evidence type="ECO:0000313" key="2">
    <source>
        <dbReference type="Proteomes" id="UP000606193"/>
    </source>
</evidence>
<dbReference type="RefSeq" id="WP_249297029.1">
    <property type="nucleotide sequence ID" value="NZ_JACRSX010000001.1"/>
</dbReference>